<proteinExistence type="predicted"/>
<gene>
    <name evidence="1" type="ORF">SHTP_p032</name>
</gene>
<evidence type="ECO:0000313" key="2">
    <source>
        <dbReference type="Proteomes" id="UP000218067"/>
    </source>
</evidence>
<protein>
    <submittedName>
        <fullName evidence="1">Uncharacterized protein</fullName>
    </submittedName>
</protein>
<organism evidence="1 2">
    <name type="scientific">Mycobacterium ulcerans subsp. shinshuense</name>
    <dbReference type="NCBI Taxonomy" id="1124626"/>
    <lineage>
        <taxon>Bacteria</taxon>
        <taxon>Bacillati</taxon>
        <taxon>Actinomycetota</taxon>
        <taxon>Actinomycetes</taxon>
        <taxon>Mycobacteriales</taxon>
        <taxon>Mycobacteriaceae</taxon>
        <taxon>Mycobacterium</taxon>
        <taxon>Mycobacterium ulcerans group</taxon>
    </lineage>
</organism>
<evidence type="ECO:0000313" key="1">
    <source>
        <dbReference type="EMBL" id="BAV43924.1"/>
    </source>
</evidence>
<dbReference type="AlphaFoldDB" id="A0A1B4YA50"/>
<dbReference type="Proteomes" id="UP000218067">
    <property type="component" value="Plasmid pShTP"/>
</dbReference>
<keyword evidence="1" id="KW-0614">Plasmid</keyword>
<name>A0A1B4YA50_MYCUL</name>
<dbReference type="EMBL" id="AP017625">
    <property type="protein sequence ID" value="BAV43924.1"/>
    <property type="molecule type" value="Genomic_DNA"/>
</dbReference>
<accession>A0A1B4YA50</accession>
<reference evidence="1 2" key="1">
    <citation type="submission" date="2016-08" db="EMBL/GenBank/DDBJ databases">
        <title>Complete genome sequence of Mycobacterium shinshuense, a subspecies of M. ulcerans.</title>
        <authorList>
            <person name="Yoshida M."/>
            <person name="Ogura Y."/>
            <person name="Hayashi T."/>
            <person name="Hoshino Y."/>
        </authorList>
    </citation>
    <scope>NUCLEOTIDE SEQUENCE [LARGE SCALE GENOMIC DNA]</scope>
    <source>
        <strain evidence="2">ATCC 33728</strain>
        <plasmid evidence="2">Plasmid pshtp dna</plasmid>
    </source>
</reference>
<geneLocation type="plasmid" evidence="2">
    <name>pshtp dna</name>
</geneLocation>
<dbReference type="RefSeq" id="WP_012552871.1">
    <property type="nucleotide sequence ID" value="NZ_AP017625.1"/>
</dbReference>
<sequence length="141" mass="15177">MSTAAEIVHRAIRASGLGEPWCSGAQEEPDAVRVGNQLMLVETDCATGEAMLTKYVIAGGAATAVEVIAHDYGNAVRRLTSWLREAGQPMVWTRENPGLYRSGKYLVGQLDTGEWFAEGPGVDQVYDFKAAAQEACDAARE</sequence>
<dbReference type="GeneID" id="93439634"/>